<evidence type="ECO:0000259" key="3">
    <source>
        <dbReference type="PROSITE" id="PS50011"/>
    </source>
</evidence>
<protein>
    <submittedName>
        <fullName evidence="4">Kinase-like domain-containing protein</fullName>
    </submittedName>
</protein>
<dbReference type="PROSITE" id="PS50011">
    <property type="entry name" value="PROTEIN_KINASE_DOM"/>
    <property type="match status" value="1"/>
</dbReference>
<organism evidence="4 5">
    <name type="scientific">Massariosphaeria phaeospora</name>
    <dbReference type="NCBI Taxonomy" id="100035"/>
    <lineage>
        <taxon>Eukaryota</taxon>
        <taxon>Fungi</taxon>
        <taxon>Dikarya</taxon>
        <taxon>Ascomycota</taxon>
        <taxon>Pezizomycotina</taxon>
        <taxon>Dothideomycetes</taxon>
        <taxon>Pleosporomycetidae</taxon>
        <taxon>Pleosporales</taxon>
        <taxon>Pleosporales incertae sedis</taxon>
        <taxon>Massariosphaeria</taxon>
    </lineage>
</organism>
<proteinExistence type="predicted"/>
<dbReference type="PANTHER" id="PTHR48011:SF84">
    <property type="entry name" value="KINASE, PUTATIVE-RELATED"/>
    <property type="match status" value="1"/>
</dbReference>
<dbReference type="AlphaFoldDB" id="A0A7C8M4J1"/>
<dbReference type="InterPro" id="IPR011009">
    <property type="entry name" value="Kinase-like_dom_sf"/>
</dbReference>
<dbReference type="Proteomes" id="UP000481861">
    <property type="component" value="Unassembled WGS sequence"/>
</dbReference>
<evidence type="ECO:0000313" key="4">
    <source>
        <dbReference type="EMBL" id="KAF2867541.1"/>
    </source>
</evidence>
<dbReference type="GO" id="GO:0005524">
    <property type="term" value="F:ATP binding"/>
    <property type="evidence" value="ECO:0007669"/>
    <property type="project" value="InterPro"/>
</dbReference>
<evidence type="ECO:0000256" key="1">
    <source>
        <dbReference type="SAM" id="MobiDB-lite"/>
    </source>
</evidence>
<keyword evidence="5" id="KW-1185">Reference proteome</keyword>
<evidence type="ECO:0000313" key="5">
    <source>
        <dbReference type="Proteomes" id="UP000481861"/>
    </source>
</evidence>
<name>A0A7C8M4J1_9PLEO</name>
<feature type="compositionally biased region" description="Low complexity" evidence="1">
    <location>
        <begin position="318"/>
        <end position="350"/>
    </location>
</feature>
<sequence length="658" mass="71063">MKVYTSLILVSSIAIPGVLAQNSDSQVAASWTQSGTCAYYRNNRGIKNALTETCIKYCENNGGHGYSECDYSSYANTEPKDFPSFHDDGGNELWPAPCKCENKAVEGIVLAIFDIVAEALQVLDNLLCAIMLESFQFIVEEALNFVVPPARLLKATERFVEGAKSFAENTLPPQDFFDKWIGSTCGMPDWNFDVWDSLTGAPDMYGVSIGCKKKNKGDCKDPPAAPTKKPDDPPAPTKKPDDPPAPSTKADDPPAPSTKADDPPASSTKADDPPASSTKPEDAPTNTGETKPTNTDEVKPSTTGETQPSTTPDPATNTGGPSTMVTSVTTGTDSSSSSVAACTMRPSSAPKARRARNRFLERGVPAKRGVPVMWDDYEVSTCKGTGFTEFKYALDDEAPPIASGSDGTVYKGWVKEADGTGTEVAIKAGPSKEKLQHGAEIQIKLQGNPNVGRVYGHCASDGPNYFVIQELITGGTIMNNMEKLFKNQEVAVKATMNEILEGFTYIHSQGYAHEDIKGDNIILSGSLNAKIIDFDLATDQKTVETVEGSEQYRSPEGRKGGGIDAIANDVWALGILHVEMLNGARPWPEAMHPDAKKLWDKANTDSARVKACEDLFKRFTTQHCKLLADIFAPQGERITAAKFQSELRTIPKLLKDDC</sequence>
<feature type="domain" description="Protein kinase" evidence="3">
    <location>
        <begin position="395"/>
        <end position="653"/>
    </location>
</feature>
<feature type="compositionally biased region" description="Polar residues" evidence="1">
    <location>
        <begin position="300"/>
        <end position="317"/>
    </location>
</feature>
<dbReference type="PROSITE" id="PS00108">
    <property type="entry name" value="PROTEIN_KINASE_ST"/>
    <property type="match status" value="1"/>
</dbReference>
<dbReference type="OrthoDB" id="73875at2759"/>
<gene>
    <name evidence="4" type="ORF">BDV95DRAFT_598192</name>
</gene>
<feature type="compositionally biased region" description="Basic and acidic residues" evidence="1">
    <location>
        <begin position="228"/>
        <end position="242"/>
    </location>
</feature>
<accession>A0A7C8M4J1</accession>
<keyword evidence="2" id="KW-0732">Signal</keyword>
<comment type="caution">
    <text evidence="4">The sequence shown here is derived from an EMBL/GenBank/DDBJ whole genome shotgun (WGS) entry which is preliminary data.</text>
</comment>
<dbReference type="GO" id="GO:0007165">
    <property type="term" value="P:signal transduction"/>
    <property type="evidence" value="ECO:0007669"/>
    <property type="project" value="TreeGrafter"/>
</dbReference>
<dbReference type="GO" id="GO:0004672">
    <property type="term" value="F:protein kinase activity"/>
    <property type="evidence" value="ECO:0007669"/>
    <property type="project" value="InterPro"/>
</dbReference>
<keyword evidence="4" id="KW-0808">Transferase</keyword>
<reference evidence="4 5" key="1">
    <citation type="submission" date="2020-01" db="EMBL/GenBank/DDBJ databases">
        <authorList>
            <consortium name="DOE Joint Genome Institute"/>
            <person name="Haridas S."/>
            <person name="Albert R."/>
            <person name="Binder M."/>
            <person name="Bloem J."/>
            <person name="Labutti K."/>
            <person name="Salamov A."/>
            <person name="Andreopoulos B."/>
            <person name="Baker S.E."/>
            <person name="Barry K."/>
            <person name="Bills G."/>
            <person name="Bluhm B.H."/>
            <person name="Cannon C."/>
            <person name="Castanera R."/>
            <person name="Culley D.E."/>
            <person name="Daum C."/>
            <person name="Ezra D."/>
            <person name="Gonzalez J.B."/>
            <person name="Henrissat B."/>
            <person name="Kuo A."/>
            <person name="Liang C."/>
            <person name="Lipzen A."/>
            <person name="Lutzoni F."/>
            <person name="Magnuson J."/>
            <person name="Mondo S."/>
            <person name="Nolan M."/>
            <person name="Ohm R."/>
            <person name="Pangilinan J."/>
            <person name="Park H.-J.H."/>
            <person name="Ramirez L."/>
            <person name="Alfaro M."/>
            <person name="Sun H."/>
            <person name="Tritt A."/>
            <person name="Yoshinaga Y."/>
            <person name="Zwiers L.-H.L."/>
            <person name="Turgeon B.G."/>
            <person name="Goodwin S.B."/>
            <person name="Spatafora J.W."/>
            <person name="Crous P.W."/>
            <person name="Grigoriev I.V."/>
        </authorList>
    </citation>
    <scope>NUCLEOTIDE SEQUENCE [LARGE SCALE GENOMIC DNA]</scope>
    <source>
        <strain evidence="4 5">CBS 611.86</strain>
    </source>
</reference>
<feature type="chain" id="PRO_5028970847" evidence="2">
    <location>
        <begin position="21"/>
        <end position="658"/>
    </location>
</feature>
<keyword evidence="4" id="KW-0418">Kinase</keyword>
<feature type="compositionally biased region" description="Polar residues" evidence="1">
    <location>
        <begin position="284"/>
        <end position="293"/>
    </location>
</feature>
<dbReference type="SMART" id="SM00220">
    <property type="entry name" value="S_TKc"/>
    <property type="match status" value="1"/>
</dbReference>
<dbReference type="InterPro" id="IPR008271">
    <property type="entry name" value="Ser/Thr_kinase_AS"/>
</dbReference>
<feature type="region of interest" description="Disordered" evidence="1">
    <location>
        <begin position="215"/>
        <end position="354"/>
    </location>
</feature>
<dbReference type="EMBL" id="JAADJZ010000023">
    <property type="protein sequence ID" value="KAF2867541.1"/>
    <property type="molecule type" value="Genomic_DNA"/>
</dbReference>
<dbReference type="InterPro" id="IPR052751">
    <property type="entry name" value="Plant_MAPKKK"/>
</dbReference>
<evidence type="ECO:0000256" key="2">
    <source>
        <dbReference type="SAM" id="SignalP"/>
    </source>
</evidence>
<dbReference type="Gene3D" id="1.10.510.10">
    <property type="entry name" value="Transferase(Phosphotransferase) domain 1"/>
    <property type="match status" value="1"/>
</dbReference>
<feature type="signal peptide" evidence="2">
    <location>
        <begin position="1"/>
        <end position="20"/>
    </location>
</feature>
<dbReference type="SUPFAM" id="SSF56112">
    <property type="entry name" value="Protein kinase-like (PK-like)"/>
    <property type="match status" value="1"/>
</dbReference>
<dbReference type="PANTHER" id="PTHR48011">
    <property type="entry name" value="CCR4-NOT TRANSCRIPTIONAL COMPLEX SUBUNIT CAF120-RELATED"/>
    <property type="match status" value="1"/>
</dbReference>
<dbReference type="Pfam" id="PF00069">
    <property type="entry name" value="Pkinase"/>
    <property type="match status" value="1"/>
</dbReference>
<dbReference type="InterPro" id="IPR000719">
    <property type="entry name" value="Prot_kinase_dom"/>
</dbReference>